<evidence type="ECO:0000313" key="3">
    <source>
        <dbReference type="Proteomes" id="UP000313359"/>
    </source>
</evidence>
<feature type="region of interest" description="Disordered" evidence="1">
    <location>
        <begin position="192"/>
        <end position="222"/>
    </location>
</feature>
<proteinExistence type="predicted"/>
<evidence type="ECO:0000256" key="1">
    <source>
        <dbReference type="SAM" id="MobiDB-lite"/>
    </source>
</evidence>
<dbReference type="AlphaFoldDB" id="A0A5C2SHK3"/>
<dbReference type="OrthoDB" id="2757952at2759"/>
<sequence>MADPNGTYYYPAESLSGRGGGATSVWQVDAQFQERVVANNERNALWLAYQEQQRQITEMKQCLDRLDVPQSIDGGNRALGAQLVAEIHDRMLRMMGCGHVKVKYTTHVDARAYHDLPDRPPDLTTARMENSDGKTLWIPDWDGAITSRINDEFTEGVVDVVLMNAANAGKPIDHLRKPIKNAAKKYLRTLKKERRQRLAGPPNQRVRSNDDREHRRANATRQMRKVETPLRKYLGYNNTVGLAAVVRTDFVNSEWSDRGEKDPQAREALRTTQNKDAHALEVRPVLWHVKQLDHIYAVLRGIRAAGLPSANKDPELAAIMDPVDDGVDFTDEQRKQFLTIVQSNVNVRRRRWNQYDRFWGRSDERMRERKQGELPAYRELISPSWAGASADNMRIYERAPACPSGFTILTTPMPRELMTWDDQVRYAPAPSVTV</sequence>
<dbReference type="Proteomes" id="UP000313359">
    <property type="component" value="Unassembled WGS sequence"/>
</dbReference>
<dbReference type="EMBL" id="ML122258">
    <property type="protein sequence ID" value="RPD62757.1"/>
    <property type="molecule type" value="Genomic_DNA"/>
</dbReference>
<reference evidence="2" key="1">
    <citation type="journal article" date="2018" name="Genome Biol. Evol.">
        <title>Genomics and development of Lentinus tigrinus, a white-rot wood-decaying mushroom with dimorphic fruiting bodies.</title>
        <authorList>
            <person name="Wu B."/>
            <person name="Xu Z."/>
            <person name="Knudson A."/>
            <person name="Carlson A."/>
            <person name="Chen N."/>
            <person name="Kovaka S."/>
            <person name="LaButti K."/>
            <person name="Lipzen A."/>
            <person name="Pennachio C."/>
            <person name="Riley R."/>
            <person name="Schakwitz W."/>
            <person name="Umezawa K."/>
            <person name="Ohm R.A."/>
            <person name="Grigoriev I.V."/>
            <person name="Nagy L.G."/>
            <person name="Gibbons J."/>
            <person name="Hibbett D."/>
        </authorList>
    </citation>
    <scope>NUCLEOTIDE SEQUENCE [LARGE SCALE GENOMIC DNA]</scope>
    <source>
        <strain evidence="2">ALCF2SS1-6</strain>
    </source>
</reference>
<gene>
    <name evidence="2" type="ORF">L227DRAFT_609318</name>
</gene>
<keyword evidence="3" id="KW-1185">Reference proteome</keyword>
<evidence type="ECO:0000313" key="2">
    <source>
        <dbReference type="EMBL" id="RPD62757.1"/>
    </source>
</evidence>
<organism evidence="2 3">
    <name type="scientific">Lentinus tigrinus ALCF2SS1-6</name>
    <dbReference type="NCBI Taxonomy" id="1328759"/>
    <lineage>
        <taxon>Eukaryota</taxon>
        <taxon>Fungi</taxon>
        <taxon>Dikarya</taxon>
        <taxon>Basidiomycota</taxon>
        <taxon>Agaricomycotina</taxon>
        <taxon>Agaricomycetes</taxon>
        <taxon>Polyporales</taxon>
        <taxon>Polyporaceae</taxon>
        <taxon>Lentinus</taxon>
    </lineage>
</organism>
<protein>
    <submittedName>
        <fullName evidence="2">Uncharacterized protein</fullName>
    </submittedName>
</protein>
<name>A0A5C2SHK3_9APHY</name>
<feature type="compositionally biased region" description="Basic and acidic residues" evidence="1">
    <location>
        <begin position="207"/>
        <end position="216"/>
    </location>
</feature>
<accession>A0A5C2SHK3</accession>